<dbReference type="SUPFAM" id="SSF54236">
    <property type="entry name" value="Ubiquitin-like"/>
    <property type="match status" value="1"/>
</dbReference>
<dbReference type="SUPFAM" id="SSF52075">
    <property type="entry name" value="Outer arm dynein light chain 1"/>
    <property type="match status" value="1"/>
</dbReference>
<dbReference type="STRING" id="103372.F4WHJ2"/>
<dbReference type="PROSITE" id="PS00845">
    <property type="entry name" value="CAP_GLY_1"/>
    <property type="match status" value="1"/>
</dbReference>
<dbReference type="eggNOG" id="KOG3207">
    <property type="taxonomic scope" value="Eukaryota"/>
</dbReference>
<keyword evidence="4" id="KW-0963">Cytoplasm</keyword>
<evidence type="ECO:0000313" key="10">
    <source>
        <dbReference type="EMBL" id="EGI66346.1"/>
    </source>
</evidence>
<keyword evidence="11" id="KW-1185">Reference proteome</keyword>
<proteinExistence type="inferred from homology"/>
<dbReference type="PANTHER" id="PTHR18849:SF0">
    <property type="entry name" value="CILIA- AND FLAGELLA-ASSOCIATED PROTEIN 410-RELATED"/>
    <property type="match status" value="1"/>
</dbReference>
<evidence type="ECO:0000313" key="11">
    <source>
        <dbReference type="Proteomes" id="UP000007755"/>
    </source>
</evidence>
<accession>F4WHJ2</accession>
<evidence type="ECO:0000259" key="9">
    <source>
        <dbReference type="PROSITE" id="PS50245"/>
    </source>
</evidence>
<dbReference type="Gene3D" id="3.10.20.90">
    <property type="entry name" value="Phosphatidylinositol 3-kinase Catalytic Subunit, Chain A, domain 1"/>
    <property type="match status" value="1"/>
</dbReference>
<evidence type="ECO:0000256" key="3">
    <source>
        <dbReference type="ARBA" id="ARBA00015004"/>
    </source>
</evidence>
<dbReference type="GO" id="GO:0007010">
    <property type="term" value="P:cytoskeleton organization"/>
    <property type="evidence" value="ECO:0007669"/>
    <property type="project" value="TreeGrafter"/>
</dbReference>
<dbReference type="CDD" id="cd17044">
    <property type="entry name" value="Ubl_TBCE"/>
    <property type="match status" value="1"/>
</dbReference>
<keyword evidence="5" id="KW-0433">Leucine-rich repeat</keyword>
<keyword evidence="7" id="KW-0143">Chaperone</keyword>
<protein>
    <recommendedName>
        <fullName evidence="3">Tubulin-specific chaperone E</fullName>
    </recommendedName>
    <alternativeName>
        <fullName evidence="8">Tubulin-folding cofactor E</fullName>
    </alternativeName>
</protein>
<dbReference type="OrthoDB" id="5273213at2759"/>
<dbReference type="PROSITE" id="PS50245">
    <property type="entry name" value="CAP_GLY_2"/>
    <property type="match status" value="1"/>
</dbReference>
<dbReference type="SUPFAM" id="SSF74924">
    <property type="entry name" value="Cap-Gly domain"/>
    <property type="match status" value="1"/>
</dbReference>
<evidence type="ECO:0000256" key="2">
    <source>
        <dbReference type="ARBA" id="ARBA00006286"/>
    </source>
</evidence>
<name>F4WHJ2_ACREC</name>
<organism evidence="11">
    <name type="scientific">Acromyrmex echinatior</name>
    <name type="common">Panamanian leafcutter ant</name>
    <name type="synonym">Acromyrmex octospinosus echinatior</name>
    <dbReference type="NCBI Taxonomy" id="103372"/>
    <lineage>
        <taxon>Eukaryota</taxon>
        <taxon>Metazoa</taxon>
        <taxon>Ecdysozoa</taxon>
        <taxon>Arthropoda</taxon>
        <taxon>Hexapoda</taxon>
        <taxon>Insecta</taxon>
        <taxon>Pterygota</taxon>
        <taxon>Neoptera</taxon>
        <taxon>Endopterygota</taxon>
        <taxon>Hymenoptera</taxon>
        <taxon>Apocrita</taxon>
        <taxon>Aculeata</taxon>
        <taxon>Formicoidea</taxon>
        <taxon>Formicidae</taxon>
        <taxon>Myrmicinae</taxon>
        <taxon>Acromyrmex</taxon>
    </lineage>
</organism>
<dbReference type="Pfam" id="PF01302">
    <property type="entry name" value="CAP_GLY"/>
    <property type="match status" value="1"/>
</dbReference>
<evidence type="ECO:0000256" key="7">
    <source>
        <dbReference type="ARBA" id="ARBA00023186"/>
    </source>
</evidence>
<dbReference type="Proteomes" id="UP000007755">
    <property type="component" value="Unassembled WGS sequence"/>
</dbReference>
<comment type="subcellular location">
    <subcellularLocation>
        <location evidence="1">Cytoplasm</location>
    </subcellularLocation>
</comment>
<dbReference type="InterPro" id="IPR001611">
    <property type="entry name" value="Leu-rich_rpt"/>
</dbReference>
<sequence length="432" mass="49580">MVEDRKYEIPSRIECDGYRGTLKYVGPVGNTKGEWLGIDWDDSTRGKHNGTYEGVEYFQARHSTSGSFIRPGKAKFGISCPQAIKMRYGLIDDELAGIDRDEVSTLRKEMNAPFLELVGFSKVNKKQSKFDQLKIVWLREQCVSNAGEPQELEELCPNLEELDLSRNLINSWKIVANICSQLRSLMRLNVSLEYLNLNLNKIDRIRFSSTSTDKTASFPILRQLHISENLISEWQSISELDKLSNLEDLKFRGNPILENETVETARQLVIARIAKLKILNGTEILHDERRGAEYDYLKLYLPLWLETESNLEKRTSFINEHPQYPILVDKYGIADIPSAKPKVEMISNVITVEFVCPDDPHQPRGIKRKLLKDMEVQKMIGLAQRLFKTGGKIPALSFIPRNLSNNEISLDKPLQELSYYSIQDGDQVLVRW</sequence>
<dbReference type="PANTHER" id="PTHR18849">
    <property type="entry name" value="LEUCINE RICH REPEAT PROTEIN"/>
    <property type="match status" value="1"/>
</dbReference>
<dbReference type="InterPro" id="IPR044079">
    <property type="entry name" value="Ubl_TBCE"/>
</dbReference>
<dbReference type="SMART" id="SM01052">
    <property type="entry name" value="CAP_GLY"/>
    <property type="match status" value="1"/>
</dbReference>
<dbReference type="InterPro" id="IPR000938">
    <property type="entry name" value="CAP-Gly_domain"/>
</dbReference>
<dbReference type="Gene3D" id="2.30.30.190">
    <property type="entry name" value="CAP Gly-rich-like domain"/>
    <property type="match status" value="1"/>
</dbReference>
<evidence type="ECO:0000256" key="8">
    <source>
        <dbReference type="ARBA" id="ARBA00030180"/>
    </source>
</evidence>
<comment type="similarity">
    <text evidence="2">Belongs to the TBCE family.</text>
</comment>
<dbReference type="FunCoup" id="F4WHJ2">
    <property type="interactions" value="1693"/>
</dbReference>
<dbReference type="AlphaFoldDB" id="F4WHJ2"/>
<reference evidence="10" key="1">
    <citation type="submission" date="2011-02" db="EMBL/GenBank/DDBJ databases">
        <title>The genome of the leaf-cutting ant Acromyrmex echinatior suggests key adaptations to social evolution and fungus farming.</title>
        <authorList>
            <person name="Nygaard S."/>
            <person name="Zhang G."/>
        </authorList>
    </citation>
    <scope>NUCLEOTIDE SEQUENCE</scope>
</reference>
<gene>
    <name evidence="10" type="ORF">G5I_05154</name>
</gene>
<evidence type="ECO:0000256" key="6">
    <source>
        <dbReference type="ARBA" id="ARBA00022737"/>
    </source>
</evidence>
<dbReference type="EMBL" id="GL888161">
    <property type="protein sequence ID" value="EGI66346.1"/>
    <property type="molecule type" value="Genomic_DNA"/>
</dbReference>
<dbReference type="InterPro" id="IPR029071">
    <property type="entry name" value="Ubiquitin-like_domsf"/>
</dbReference>
<dbReference type="Gene3D" id="3.80.10.10">
    <property type="entry name" value="Ribonuclease Inhibitor"/>
    <property type="match status" value="2"/>
</dbReference>
<dbReference type="InterPro" id="IPR036859">
    <property type="entry name" value="CAP-Gly_dom_sf"/>
</dbReference>
<dbReference type="PROSITE" id="PS51450">
    <property type="entry name" value="LRR"/>
    <property type="match status" value="1"/>
</dbReference>
<evidence type="ECO:0000256" key="4">
    <source>
        <dbReference type="ARBA" id="ARBA00022490"/>
    </source>
</evidence>
<evidence type="ECO:0000256" key="5">
    <source>
        <dbReference type="ARBA" id="ARBA00022614"/>
    </source>
</evidence>
<dbReference type="InParanoid" id="F4WHJ2"/>
<keyword evidence="6" id="KW-0677">Repeat</keyword>
<dbReference type="GO" id="GO:0005737">
    <property type="term" value="C:cytoplasm"/>
    <property type="evidence" value="ECO:0007669"/>
    <property type="project" value="UniProtKB-SubCell"/>
</dbReference>
<dbReference type="InterPro" id="IPR032675">
    <property type="entry name" value="LRR_dom_sf"/>
</dbReference>
<feature type="domain" description="CAP-Gly" evidence="9">
    <location>
        <begin position="26"/>
        <end position="70"/>
    </location>
</feature>
<evidence type="ECO:0000256" key="1">
    <source>
        <dbReference type="ARBA" id="ARBA00004496"/>
    </source>
</evidence>